<organism evidence="5 6">
    <name type="scientific">Lactuca sativa</name>
    <name type="common">Garden lettuce</name>
    <dbReference type="NCBI Taxonomy" id="4236"/>
    <lineage>
        <taxon>Eukaryota</taxon>
        <taxon>Viridiplantae</taxon>
        <taxon>Streptophyta</taxon>
        <taxon>Embryophyta</taxon>
        <taxon>Tracheophyta</taxon>
        <taxon>Spermatophyta</taxon>
        <taxon>Magnoliopsida</taxon>
        <taxon>eudicotyledons</taxon>
        <taxon>Gunneridae</taxon>
        <taxon>Pentapetalae</taxon>
        <taxon>asterids</taxon>
        <taxon>campanulids</taxon>
        <taxon>Asterales</taxon>
        <taxon>Asteraceae</taxon>
        <taxon>Cichorioideae</taxon>
        <taxon>Cichorieae</taxon>
        <taxon>Lactucinae</taxon>
        <taxon>Lactuca</taxon>
    </lineage>
</organism>
<keyword evidence="1" id="KW-0347">Helicase</keyword>
<comment type="caution">
    <text evidence="5">The sequence shown here is derived from an EMBL/GenBank/DDBJ whole genome shotgun (WGS) entry which is preliminary data.</text>
</comment>
<dbReference type="Pfam" id="PF14214">
    <property type="entry name" value="Helitron_like_N"/>
    <property type="match status" value="1"/>
</dbReference>
<comment type="catalytic activity">
    <reaction evidence="1">
        <text>ATP + H2O = ADP + phosphate + H(+)</text>
        <dbReference type="Rhea" id="RHEA:13065"/>
        <dbReference type="ChEBI" id="CHEBI:15377"/>
        <dbReference type="ChEBI" id="CHEBI:15378"/>
        <dbReference type="ChEBI" id="CHEBI:30616"/>
        <dbReference type="ChEBI" id="CHEBI:43474"/>
        <dbReference type="ChEBI" id="CHEBI:456216"/>
        <dbReference type="EC" id="5.6.2.3"/>
    </reaction>
</comment>
<dbReference type="EC" id="5.6.2.3" evidence="1"/>
<dbReference type="InterPro" id="IPR010285">
    <property type="entry name" value="DNA_helicase_pif1-like_DEAD"/>
</dbReference>
<dbReference type="GO" id="GO:0005524">
    <property type="term" value="F:ATP binding"/>
    <property type="evidence" value="ECO:0007669"/>
    <property type="project" value="UniProtKB-KW"/>
</dbReference>
<evidence type="ECO:0000256" key="1">
    <source>
        <dbReference type="RuleBase" id="RU363044"/>
    </source>
</evidence>
<evidence type="ECO:0000259" key="4">
    <source>
        <dbReference type="Pfam" id="PF14214"/>
    </source>
</evidence>
<accession>A0A9R1XKI9</accession>
<sequence length="1023" mass="117025">MSKDPQGCTHGNATPSVQDGGVPEDPYAFVFAGIRKKHRVVKFNDICKYCGAKRLQFESPGFCCMNGKTKLADSFIHNELHSLFTAETELGKLFRKNIRAYNTNFSFASMGVDVDKSMANMTSGVAGIWVEGNDNITAYKRSIIVYGRSEKPSTIQSYWACYDSLSYPLFFPNGEPGWHYKIPRQGVSINEIVNDTEIIEEDLEETDGRTGRKTVSMREYYCYKLQIRSNLNLIMLGGRLFQQFVVDIYIKIETSRLEFCRKSQSKIRAELYQGVVDCINDGEDQPSMVRRRVVLPASFIGGPRDMRGRFLDAMALVQNCGKPDIFLTITCNPNWPEIQNELLHSQTAQDRPDLVSRVFRSKLLDLKEQLFKRHVLGEVGAYAYVIEFQKRGLPHAHFLLIMTPEWKLTNADHYDKYVCAEIPNPTKYPILHDLVKAHIIHGPCGKDAYPVYRRRDTGIVVKKQGIMMDNRWVVPYNPKLLMMFNCHLNVEVCSSTTSVKYVFKCIYKDAQPVLINEIKRFQDACYVSAPEATWRIFSFALSQIHPNVITLQLHLPNQQLVRFSDADTMTSIVEKEKDKRPMLTAFFKMNKENLCARKYLYNDFPKHFTWITQSRLWNPRKQAPAVGRLVYANPAEGERYYLRVLLCHIRGPTCFEDLYTVNDVRHPTFRKAALERGLIETDDSLSECLAEASLFQFPSSLRRLFATILVFCDPGDVRKLWNSHYNALSEDYRRQYDNVERVQNMVLTYINIFLQSMSNKLENFDLPAINTELNLQSGVFCEVQEECSIVVELDHLHAQDFLNPEQKYTYDEIMKHVCTDCPGVFFIDGPALLANICKLCHIALATASSGVAANNMSGGRTAHSRLKIPLNPENNSFCNIQKQSGTAELLRLAKIIIWDEALMIKRQVVEAVDRTMQDITGVALPFGGKIMVMGGDFRQVLPVVRRGTRAQIVDSSLRMSPLWPSIIKLRLTINMRALTDPWFSNFLLRVGDGVEETVDRSFIRIPDDMVIPYTDKKIIGCFD</sequence>
<dbReference type="PANTHER" id="PTHR10492:SF94">
    <property type="entry name" value="ATP-DEPENDENT DNA HELICASE"/>
    <property type="match status" value="1"/>
</dbReference>
<proteinExistence type="inferred from homology"/>
<name>A0A9R1XKI9_LACSA</name>
<dbReference type="EMBL" id="NBSK02000004">
    <property type="protein sequence ID" value="KAJ0213184.1"/>
    <property type="molecule type" value="Genomic_DNA"/>
</dbReference>
<evidence type="ECO:0000256" key="2">
    <source>
        <dbReference type="SAM" id="MobiDB-lite"/>
    </source>
</evidence>
<feature type="domain" description="DNA helicase Pif1-like DEAD-box helicase" evidence="3">
    <location>
        <begin position="802"/>
        <end position="997"/>
    </location>
</feature>
<keyword evidence="1" id="KW-0547">Nucleotide-binding</keyword>
<dbReference type="GO" id="GO:0043139">
    <property type="term" value="F:5'-3' DNA helicase activity"/>
    <property type="evidence" value="ECO:0007669"/>
    <property type="project" value="UniProtKB-EC"/>
</dbReference>
<keyword evidence="1" id="KW-0234">DNA repair</keyword>
<dbReference type="SUPFAM" id="SSF52540">
    <property type="entry name" value="P-loop containing nucleoside triphosphate hydrolases"/>
    <property type="match status" value="1"/>
</dbReference>
<evidence type="ECO:0000259" key="3">
    <source>
        <dbReference type="Pfam" id="PF05970"/>
    </source>
</evidence>
<dbReference type="GO" id="GO:0000723">
    <property type="term" value="P:telomere maintenance"/>
    <property type="evidence" value="ECO:0007669"/>
    <property type="project" value="InterPro"/>
</dbReference>
<feature type="domain" description="Helitron helicase-like" evidence="4">
    <location>
        <begin position="220"/>
        <end position="400"/>
    </location>
</feature>
<keyword evidence="1" id="KW-0378">Hydrolase</keyword>
<reference evidence="5 6" key="1">
    <citation type="journal article" date="2017" name="Nat. Commun.">
        <title>Genome assembly with in vitro proximity ligation data and whole-genome triplication in lettuce.</title>
        <authorList>
            <person name="Reyes-Chin-Wo S."/>
            <person name="Wang Z."/>
            <person name="Yang X."/>
            <person name="Kozik A."/>
            <person name="Arikit S."/>
            <person name="Song C."/>
            <person name="Xia L."/>
            <person name="Froenicke L."/>
            <person name="Lavelle D.O."/>
            <person name="Truco M.J."/>
            <person name="Xia R."/>
            <person name="Zhu S."/>
            <person name="Xu C."/>
            <person name="Xu H."/>
            <person name="Xu X."/>
            <person name="Cox K."/>
            <person name="Korf I."/>
            <person name="Meyers B.C."/>
            <person name="Michelmore R.W."/>
        </authorList>
    </citation>
    <scope>NUCLEOTIDE SEQUENCE [LARGE SCALE GENOMIC DNA]</scope>
    <source>
        <strain evidence="6">cv. Salinas</strain>
        <tissue evidence="5">Seedlings</tissue>
    </source>
</reference>
<evidence type="ECO:0000313" key="6">
    <source>
        <dbReference type="Proteomes" id="UP000235145"/>
    </source>
</evidence>
<keyword evidence="6" id="KW-1185">Reference proteome</keyword>
<dbReference type="InterPro" id="IPR025476">
    <property type="entry name" value="Helitron_helicase-like"/>
</dbReference>
<dbReference type="GO" id="GO:0016787">
    <property type="term" value="F:hydrolase activity"/>
    <property type="evidence" value="ECO:0007669"/>
    <property type="project" value="UniProtKB-KW"/>
</dbReference>
<gene>
    <name evidence="5" type="ORF">LSAT_V11C400226820</name>
</gene>
<dbReference type="PANTHER" id="PTHR10492">
    <property type="match status" value="1"/>
</dbReference>
<dbReference type="Gene3D" id="3.40.50.300">
    <property type="entry name" value="P-loop containing nucleotide triphosphate hydrolases"/>
    <property type="match status" value="1"/>
</dbReference>
<comment type="similarity">
    <text evidence="1">Belongs to the helicase family.</text>
</comment>
<comment type="cofactor">
    <cofactor evidence="1">
        <name>Mg(2+)</name>
        <dbReference type="ChEBI" id="CHEBI:18420"/>
    </cofactor>
</comment>
<dbReference type="AlphaFoldDB" id="A0A9R1XKI9"/>
<keyword evidence="1" id="KW-0233">DNA recombination</keyword>
<keyword evidence="1" id="KW-0067">ATP-binding</keyword>
<protein>
    <recommendedName>
        <fullName evidence="1">ATP-dependent DNA helicase</fullName>
        <ecNumber evidence="1">5.6.2.3</ecNumber>
    </recommendedName>
</protein>
<dbReference type="InterPro" id="IPR027417">
    <property type="entry name" value="P-loop_NTPase"/>
</dbReference>
<dbReference type="GO" id="GO:0006310">
    <property type="term" value="P:DNA recombination"/>
    <property type="evidence" value="ECO:0007669"/>
    <property type="project" value="UniProtKB-KW"/>
</dbReference>
<feature type="region of interest" description="Disordered" evidence="2">
    <location>
        <begin position="1"/>
        <end position="20"/>
    </location>
</feature>
<keyword evidence="1" id="KW-0227">DNA damage</keyword>
<dbReference type="Proteomes" id="UP000235145">
    <property type="component" value="Unassembled WGS sequence"/>
</dbReference>
<dbReference type="Pfam" id="PF05970">
    <property type="entry name" value="PIF1"/>
    <property type="match status" value="1"/>
</dbReference>
<evidence type="ECO:0000313" key="5">
    <source>
        <dbReference type="EMBL" id="KAJ0213184.1"/>
    </source>
</evidence>
<dbReference type="GO" id="GO:0006281">
    <property type="term" value="P:DNA repair"/>
    <property type="evidence" value="ECO:0007669"/>
    <property type="project" value="UniProtKB-KW"/>
</dbReference>